<dbReference type="HOGENOM" id="CLU_025255_0_0_10"/>
<evidence type="ECO:0000313" key="10">
    <source>
        <dbReference type="Proteomes" id="UP000008630"/>
    </source>
</evidence>
<dbReference type="STRING" id="693979.Bache_0919"/>
<feature type="transmembrane region" description="Helical" evidence="8">
    <location>
        <begin position="396"/>
        <end position="417"/>
    </location>
</feature>
<feature type="transmembrane region" description="Helical" evidence="8">
    <location>
        <begin position="76"/>
        <end position="95"/>
    </location>
</feature>
<dbReference type="PIRSF" id="PIRSF016636">
    <property type="entry name" value="AlgI_DltB"/>
    <property type="match status" value="1"/>
</dbReference>
<sequence>MSFISLDFVLLFSFTFILYHTVVPKYKKAILLAASFIFIGFHHIVFLFTALFISFATFLLGRWIDLTKDEKRTKSIYFSGVCFLVVSWLAFRYAGQLIDHHFLFPLGISFYTFQAISYLTEIYWQEEKPENSLIDFLIYMLFFMKFLSGPIERAGDMLPQLKSKKETDYESMVYGMKLIAVGLVKKLILADYIGSYIDEIFSSIHTASGIQLLMAALLYPIELYADFSGYTDIALGGARMLGFRLSPNFDRPFIAQTTADFWRRWHMSLSFWVRDYLYLPLSATLRNWGQWGVFLSLTLTFAALGAWHGAGWTFIIYGLIQGIIIFYETKTTPFRNKIRRWIGNPLFSTLSVLRTYLLFAFSLIFFRADSVSDALYYIGNISFNVHKSWKEINIGIPDHNCIVAGSALILILTYEYFMGQKDLLTALEKQSVTVRWSIYFLMAILFFTLGQFSSDSFIYLQF</sequence>
<reference key="1">
    <citation type="submission" date="2010-11" db="EMBL/GenBank/DDBJ databases">
        <title>The complete genome of Bacteroides helcogenes P 36-108.</title>
        <authorList>
            <consortium name="US DOE Joint Genome Institute (JGI-PGF)"/>
            <person name="Lucas S."/>
            <person name="Copeland A."/>
            <person name="Lapidus A."/>
            <person name="Bruce D."/>
            <person name="Goodwin L."/>
            <person name="Pitluck S."/>
            <person name="Kyrpides N."/>
            <person name="Mavromatis K."/>
            <person name="Ivanova N."/>
            <person name="Zeytun A."/>
            <person name="Brettin T."/>
            <person name="Detter J.C."/>
            <person name="Tapia R."/>
            <person name="Han C."/>
            <person name="Land M."/>
            <person name="Hauser L."/>
            <person name="Markowitz V."/>
            <person name="Cheng J.-F."/>
            <person name="Hugenholtz P."/>
            <person name="Woyke T."/>
            <person name="Wu D."/>
            <person name="Gronow S."/>
            <person name="Wellnitz S."/>
            <person name="Brambilla E."/>
            <person name="Klenk H.-P."/>
            <person name="Eisen J.A."/>
        </authorList>
    </citation>
    <scope>NUCLEOTIDE SEQUENCE</scope>
    <source>
        <strain>P 36-108</strain>
    </source>
</reference>
<feature type="transmembrane region" description="Helical" evidence="8">
    <location>
        <begin position="438"/>
        <end position="460"/>
    </location>
</feature>
<keyword evidence="10" id="KW-1185">Reference proteome</keyword>
<dbReference type="InterPro" id="IPR004299">
    <property type="entry name" value="MBOAT_fam"/>
</dbReference>
<evidence type="ECO:0000256" key="5">
    <source>
        <dbReference type="ARBA" id="ARBA00022989"/>
    </source>
</evidence>
<accession>E6SQ29</accession>
<dbReference type="Pfam" id="PF03062">
    <property type="entry name" value="MBOAT"/>
    <property type="match status" value="1"/>
</dbReference>
<evidence type="ECO:0000256" key="2">
    <source>
        <dbReference type="ARBA" id="ARBA00010323"/>
    </source>
</evidence>
<proteinExistence type="inferred from homology"/>
<dbReference type="InterPro" id="IPR024194">
    <property type="entry name" value="Ac/AlaTfrase_AlgI/DltB"/>
</dbReference>
<protein>
    <submittedName>
        <fullName evidence="9">Membrane bound O-acyl transferase MBOAT family protein</fullName>
    </submittedName>
</protein>
<gene>
    <name evidence="9" type="ordered locus">Bache_0919</name>
</gene>
<feature type="transmembrane region" description="Helical" evidence="8">
    <location>
        <begin position="312"/>
        <end position="329"/>
    </location>
</feature>
<evidence type="ECO:0000256" key="6">
    <source>
        <dbReference type="ARBA" id="ARBA00023136"/>
    </source>
</evidence>
<comment type="similarity">
    <text evidence="2 7">Belongs to the membrane-bound acyltransferase family.</text>
</comment>
<dbReference type="eggNOG" id="COG1696">
    <property type="taxonomic scope" value="Bacteria"/>
</dbReference>
<reference evidence="9 10" key="2">
    <citation type="journal article" date="2011" name="Stand. Genomic Sci.">
        <title>Complete genome sequence of Bacteroides helcogenes type strain (P 36-108).</title>
        <authorList>
            <person name="Pati A."/>
            <person name="Gronow S."/>
            <person name="Zeytun A."/>
            <person name="Lapidus A."/>
            <person name="Nolan M."/>
            <person name="Hammon N."/>
            <person name="Deshpande S."/>
            <person name="Cheng J.F."/>
            <person name="Tapia R."/>
            <person name="Han C."/>
            <person name="Goodwin L."/>
            <person name="Pitluck S."/>
            <person name="Liolios K."/>
            <person name="Pagani I."/>
            <person name="Ivanova N."/>
            <person name="Mavromatis K."/>
            <person name="Chen A."/>
            <person name="Palaniappan K."/>
            <person name="Land M."/>
            <person name="Hauser L."/>
            <person name="Chang Y.J."/>
            <person name="Jeffries C.D."/>
            <person name="Detter J.C."/>
            <person name="Brambilla E."/>
            <person name="Rohde M."/>
            <person name="Goker M."/>
            <person name="Woyke T."/>
            <person name="Bristow J."/>
            <person name="Eisen J.A."/>
            <person name="Markowitz V."/>
            <person name="Hugenholtz P."/>
            <person name="Kyrpides N.C."/>
            <person name="Klenk H.P."/>
            <person name="Lucas S."/>
        </authorList>
    </citation>
    <scope>NUCLEOTIDE SEQUENCE [LARGE SCALE GENOMIC DNA]</scope>
    <source>
        <strain evidence="10">ATCC 35417 / DSM 20613 / JCM 6297 / CCUG 15421 / P 36-108</strain>
    </source>
</reference>
<dbReference type="OrthoDB" id="9805788at2"/>
<name>E6SQ29_BACT6</name>
<dbReference type="RefSeq" id="WP_013546547.1">
    <property type="nucleotide sequence ID" value="NC_014933.1"/>
</dbReference>
<dbReference type="GO" id="GO:0042121">
    <property type="term" value="P:alginic acid biosynthetic process"/>
    <property type="evidence" value="ECO:0007669"/>
    <property type="project" value="InterPro"/>
</dbReference>
<evidence type="ECO:0000256" key="7">
    <source>
        <dbReference type="PIRNR" id="PIRNR016636"/>
    </source>
</evidence>
<comment type="subcellular location">
    <subcellularLocation>
        <location evidence="1">Cell membrane</location>
        <topology evidence="1">Multi-pass membrane protein</topology>
    </subcellularLocation>
</comment>
<dbReference type="GO" id="GO:0005886">
    <property type="term" value="C:plasma membrane"/>
    <property type="evidence" value="ECO:0007669"/>
    <property type="project" value="UniProtKB-SubCell"/>
</dbReference>
<dbReference type="AlphaFoldDB" id="E6SQ29"/>
<keyword evidence="5 8" id="KW-1133">Transmembrane helix</keyword>
<dbReference type="InterPro" id="IPR028362">
    <property type="entry name" value="AlgI"/>
</dbReference>
<dbReference type="GO" id="GO:0016746">
    <property type="term" value="F:acyltransferase activity"/>
    <property type="evidence" value="ECO:0007669"/>
    <property type="project" value="UniProtKB-KW"/>
</dbReference>
<organism evidence="9 10">
    <name type="scientific">Bacteroides helcogenes (strain ATCC 35417 / DSM 20613 / JCM 6297 / CCUG 15421 / P 36-108)</name>
    <dbReference type="NCBI Taxonomy" id="693979"/>
    <lineage>
        <taxon>Bacteria</taxon>
        <taxon>Pseudomonadati</taxon>
        <taxon>Bacteroidota</taxon>
        <taxon>Bacteroidia</taxon>
        <taxon>Bacteroidales</taxon>
        <taxon>Bacteroidaceae</taxon>
        <taxon>Bacteroides</taxon>
    </lineage>
</organism>
<keyword evidence="6 7" id="KW-0472">Membrane</keyword>
<evidence type="ECO:0000256" key="3">
    <source>
        <dbReference type="ARBA" id="ARBA00022475"/>
    </source>
</evidence>
<dbReference type="KEGG" id="bhl:Bache_0919"/>
<feature type="transmembrane region" description="Helical" evidence="8">
    <location>
        <begin position="341"/>
        <end position="366"/>
    </location>
</feature>
<dbReference type="InterPro" id="IPR051085">
    <property type="entry name" value="MB_O-acyltransferase"/>
</dbReference>
<dbReference type="PIRSF" id="PIRSF500217">
    <property type="entry name" value="AlgI"/>
    <property type="match status" value="1"/>
</dbReference>
<feature type="transmembrane region" description="Helical" evidence="8">
    <location>
        <begin position="30"/>
        <end position="56"/>
    </location>
</feature>
<feature type="transmembrane region" description="Helical" evidence="8">
    <location>
        <begin position="102"/>
        <end position="120"/>
    </location>
</feature>
<dbReference type="PANTHER" id="PTHR13285">
    <property type="entry name" value="ACYLTRANSFERASE"/>
    <property type="match status" value="1"/>
</dbReference>
<dbReference type="Proteomes" id="UP000008630">
    <property type="component" value="Chromosome"/>
</dbReference>
<evidence type="ECO:0000313" key="9">
    <source>
        <dbReference type="EMBL" id="ADV42934.1"/>
    </source>
</evidence>
<keyword evidence="7 9" id="KW-0808">Transferase</keyword>
<keyword evidence="7" id="KW-0012">Acyltransferase</keyword>
<keyword evidence="3 7" id="KW-1003">Cell membrane</keyword>
<dbReference type="EMBL" id="CP002352">
    <property type="protein sequence ID" value="ADV42934.1"/>
    <property type="molecule type" value="Genomic_DNA"/>
</dbReference>
<evidence type="ECO:0000256" key="8">
    <source>
        <dbReference type="SAM" id="Phobius"/>
    </source>
</evidence>
<evidence type="ECO:0000256" key="4">
    <source>
        <dbReference type="ARBA" id="ARBA00022692"/>
    </source>
</evidence>
<feature type="transmembrane region" description="Helical" evidence="8">
    <location>
        <begin position="6"/>
        <end position="23"/>
    </location>
</feature>
<dbReference type="PATRIC" id="fig|693979.3.peg.981"/>
<keyword evidence="4 8" id="KW-0812">Transmembrane</keyword>
<evidence type="ECO:0000256" key="1">
    <source>
        <dbReference type="ARBA" id="ARBA00004651"/>
    </source>
</evidence>
<dbReference type="PANTHER" id="PTHR13285:SF18">
    <property type="entry name" value="PROTEIN-CYSTEINE N-PALMITOYLTRANSFERASE RASP"/>
    <property type="match status" value="1"/>
</dbReference>